<accession>A0AAV2E5R1</accession>
<evidence type="ECO:0000313" key="3">
    <source>
        <dbReference type="Proteomes" id="UP001497516"/>
    </source>
</evidence>
<dbReference type="EMBL" id="OZ034817">
    <property type="protein sequence ID" value="CAL1381214.1"/>
    <property type="molecule type" value="Genomic_DNA"/>
</dbReference>
<evidence type="ECO:0000313" key="2">
    <source>
        <dbReference type="EMBL" id="CAL1381214.1"/>
    </source>
</evidence>
<feature type="compositionally biased region" description="Basic and acidic residues" evidence="1">
    <location>
        <begin position="90"/>
        <end position="100"/>
    </location>
</feature>
<gene>
    <name evidence="2" type="ORF">LTRI10_LOCUS22609</name>
</gene>
<feature type="region of interest" description="Disordered" evidence="1">
    <location>
        <begin position="49"/>
        <end position="147"/>
    </location>
</feature>
<evidence type="ECO:0000256" key="1">
    <source>
        <dbReference type="SAM" id="MobiDB-lite"/>
    </source>
</evidence>
<reference evidence="2 3" key="1">
    <citation type="submission" date="2024-04" db="EMBL/GenBank/DDBJ databases">
        <authorList>
            <person name="Fracassetti M."/>
        </authorList>
    </citation>
    <scope>NUCLEOTIDE SEQUENCE [LARGE SCALE GENOMIC DNA]</scope>
</reference>
<organism evidence="2 3">
    <name type="scientific">Linum trigynum</name>
    <dbReference type="NCBI Taxonomy" id="586398"/>
    <lineage>
        <taxon>Eukaryota</taxon>
        <taxon>Viridiplantae</taxon>
        <taxon>Streptophyta</taxon>
        <taxon>Embryophyta</taxon>
        <taxon>Tracheophyta</taxon>
        <taxon>Spermatophyta</taxon>
        <taxon>Magnoliopsida</taxon>
        <taxon>eudicotyledons</taxon>
        <taxon>Gunneridae</taxon>
        <taxon>Pentapetalae</taxon>
        <taxon>rosids</taxon>
        <taxon>fabids</taxon>
        <taxon>Malpighiales</taxon>
        <taxon>Linaceae</taxon>
        <taxon>Linum</taxon>
    </lineage>
</organism>
<feature type="compositionally biased region" description="Polar residues" evidence="1">
    <location>
        <begin position="69"/>
        <end position="84"/>
    </location>
</feature>
<protein>
    <submittedName>
        <fullName evidence="2">Uncharacterized protein</fullName>
    </submittedName>
</protein>
<dbReference type="AlphaFoldDB" id="A0AAV2E5R1"/>
<dbReference type="Proteomes" id="UP001497516">
    <property type="component" value="Chromosome 4"/>
</dbReference>
<sequence>MFVYTKPVVGVGGHSGDGQTSTIHGGGELYGDHLYQSYHDPHSYFQYQEQGEGHHQSFPSYEEEVQPDHANQPQYNFQSGSGSFHNYHYGADDGAFHEMDQMEDSLPAPVSNPSDEEGENNVSADSSDPPEGADDSGPESDSDNDLKIYIHIHVTP</sequence>
<name>A0AAV2E5R1_9ROSI</name>
<keyword evidence="3" id="KW-1185">Reference proteome</keyword>
<proteinExistence type="predicted"/>
<feature type="compositionally biased region" description="Acidic residues" evidence="1">
    <location>
        <begin position="131"/>
        <end position="143"/>
    </location>
</feature>